<feature type="binding site" evidence="3">
    <location>
        <position position="78"/>
    </location>
    <ligand>
        <name>ATP</name>
        <dbReference type="ChEBI" id="CHEBI:30616"/>
    </ligand>
</feature>
<evidence type="ECO:0000313" key="7">
    <source>
        <dbReference type="Proteomes" id="UP000078561"/>
    </source>
</evidence>
<evidence type="ECO:0000313" key="6">
    <source>
        <dbReference type="EMBL" id="SAM06183.1"/>
    </source>
</evidence>
<dbReference type="InParanoid" id="A0A163KCV7"/>
<dbReference type="PANTHER" id="PTHR24347">
    <property type="entry name" value="SERINE/THREONINE-PROTEIN KINASE"/>
    <property type="match status" value="1"/>
</dbReference>
<dbReference type="Gene3D" id="1.10.510.10">
    <property type="entry name" value="Transferase(Phosphotransferase) domain 1"/>
    <property type="match status" value="1"/>
</dbReference>
<dbReference type="SUPFAM" id="SSF56112">
    <property type="entry name" value="Protein kinase-like (PK-like)"/>
    <property type="match status" value="1"/>
</dbReference>
<name>A0A163KCV7_ABSGL</name>
<reference evidence="6" key="1">
    <citation type="submission" date="2016-04" db="EMBL/GenBank/DDBJ databases">
        <authorList>
            <person name="Evans L.H."/>
            <person name="Alamgir A."/>
            <person name="Owens N."/>
            <person name="Weber N.D."/>
            <person name="Virtaneva K."/>
            <person name="Barbian K."/>
            <person name="Babar A."/>
            <person name="Rosenke K."/>
        </authorList>
    </citation>
    <scope>NUCLEOTIDE SEQUENCE [LARGE SCALE GENOMIC DNA]</scope>
    <source>
        <strain evidence="6">CBS 101.48</strain>
    </source>
</reference>
<evidence type="ECO:0000259" key="5">
    <source>
        <dbReference type="PROSITE" id="PS50011"/>
    </source>
</evidence>
<dbReference type="PROSITE" id="PS00107">
    <property type="entry name" value="PROTEIN_KINASE_ATP"/>
    <property type="match status" value="1"/>
</dbReference>
<feature type="compositionally biased region" description="Polar residues" evidence="4">
    <location>
        <begin position="374"/>
        <end position="383"/>
    </location>
</feature>
<feature type="compositionally biased region" description="Acidic residues" evidence="4">
    <location>
        <begin position="433"/>
        <end position="443"/>
    </location>
</feature>
<dbReference type="STRING" id="4829.A0A163KCV7"/>
<dbReference type="Proteomes" id="UP000078561">
    <property type="component" value="Unassembled WGS sequence"/>
</dbReference>
<protein>
    <recommendedName>
        <fullName evidence="5">Protein kinase domain-containing protein</fullName>
    </recommendedName>
</protein>
<keyword evidence="1 3" id="KW-0547">Nucleotide-binding</keyword>
<feature type="compositionally biased region" description="Polar residues" evidence="4">
    <location>
        <begin position="457"/>
        <end position="466"/>
    </location>
</feature>
<feature type="compositionally biased region" description="Basic and acidic residues" evidence="4">
    <location>
        <begin position="504"/>
        <end position="513"/>
    </location>
</feature>
<feature type="region of interest" description="Disordered" evidence="4">
    <location>
        <begin position="413"/>
        <end position="520"/>
    </location>
</feature>
<dbReference type="EMBL" id="LT554510">
    <property type="protein sequence ID" value="SAM06183.1"/>
    <property type="molecule type" value="Genomic_DNA"/>
</dbReference>
<gene>
    <name evidence="6" type="primary">ABSGL_12061.1 scaffold 12487</name>
</gene>
<keyword evidence="7" id="KW-1185">Reference proteome</keyword>
<dbReference type="SMART" id="SM00220">
    <property type="entry name" value="S_TKc"/>
    <property type="match status" value="1"/>
</dbReference>
<organism evidence="6">
    <name type="scientific">Absidia glauca</name>
    <name type="common">Pin mould</name>
    <dbReference type="NCBI Taxonomy" id="4829"/>
    <lineage>
        <taxon>Eukaryota</taxon>
        <taxon>Fungi</taxon>
        <taxon>Fungi incertae sedis</taxon>
        <taxon>Mucoromycota</taxon>
        <taxon>Mucoromycotina</taxon>
        <taxon>Mucoromycetes</taxon>
        <taxon>Mucorales</taxon>
        <taxon>Cunninghamellaceae</taxon>
        <taxon>Absidia</taxon>
    </lineage>
</organism>
<feature type="compositionally biased region" description="Polar residues" evidence="4">
    <location>
        <begin position="342"/>
        <end position="351"/>
    </location>
</feature>
<evidence type="ECO:0000256" key="2">
    <source>
        <dbReference type="ARBA" id="ARBA00022840"/>
    </source>
</evidence>
<dbReference type="Pfam" id="PF00069">
    <property type="entry name" value="Pkinase"/>
    <property type="match status" value="1"/>
</dbReference>
<dbReference type="FunFam" id="3.30.200.20:FF:000042">
    <property type="entry name" value="Aurora kinase A"/>
    <property type="match status" value="1"/>
</dbReference>
<feature type="region of interest" description="Disordered" evidence="4">
    <location>
        <begin position="342"/>
        <end position="390"/>
    </location>
</feature>
<dbReference type="OMA" id="HETSTHF"/>
<dbReference type="PROSITE" id="PS50011">
    <property type="entry name" value="PROTEIN_KINASE_DOM"/>
    <property type="match status" value="1"/>
</dbReference>
<dbReference type="GO" id="GO:0005524">
    <property type="term" value="F:ATP binding"/>
    <property type="evidence" value="ECO:0007669"/>
    <property type="project" value="UniProtKB-UniRule"/>
</dbReference>
<feature type="compositionally biased region" description="Polar residues" evidence="4">
    <location>
        <begin position="420"/>
        <end position="429"/>
    </location>
</feature>
<dbReference type="InterPro" id="IPR008271">
    <property type="entry name" value="Ser/Thr_kinase_AS"/>
</dbReference>
<accession>A0A163KCV7</accession>
<evidence type="ECO:0000256" key="3">
    <source>
        <dbReference type="PROSITE-ProRule" id="PRU10141"/>
    </source>
</evidence>
<dbReference type="OrthoDB" id="1738954at2759"/>
<evidence type="ECO:0000256" key="1">
    <source>
        <dbReference type="ARBA" id="ARBA00022741"/>
    </source>
</evidence>
<keyword evidence="2 3" id="KW-0067">ATP-binding</keyword>
<dbReference type="PROSITE" id="PS00108">
    <property type="entry name" value="PROTEIN_KINASE_ST"/>
    <property type="match status" value="1"/>
</dbReference>
<dbReference type="GO" id="GO:0004672">
    <property type="term" value="F:protein kinase activity"/>
    <property type="evidence" value="ECO:0007669"/>
    <property type="project" value="InterPro"/>
</dbReference>
<dbReference type="InterPro" id="IPR000719">
    <property type="entry name" value="Prot_kinase_dom"/>
</dbReference>
<feature type="domain" description="Protein kinase" evidence="5">
    <location>
        <begin position="49"/>
        <end position="338"/>
    </location>
</feature>
<evidence type="ECO:0000256" key="4">
    <source>
        <dbReference type="SAM" id="MobiDB-lite"/>
    </source>
</evidence>
<dbReference type="InterPro" id="IPR011009">
    <property type="entry name" value="Kinase-like_dom_sf"/>
</dbReference>
<dbReference type="InterPro" id="IPR017441">
    <property type="entry name" value="Protein_kinase_ATP_BS"/>
</dbReference>
<sequence length="520" mass="59413">MSVFSKFTNFIRHTKNSLNGDKIETVQRIVDEERLAKQRLPSYSGLERYQLLQKIGDGAFSIVYEALDTETNEKVAVKVVDQTKLKREQATSVLKEIRIMQTLKNPSIVRMLAYHETSTHFFLILELCQGGELFNQIVKLTYFSEDLARHCIRQVADGLRYLHEERGVIHRDIKPENLLFDPIPIMERTKPGPPLPDFDDESKMDEGEFVPGVGGGGIGKVKIADFGLSKVVWDQHTMTPCGTVGYTAPEIVKDQRYSKSVDMWALGCVLYTMLCGFPPFYDEDITDLTQKVAKGQYEFLSPWWDVISDSVKDLISHTLCMNPRKRYTIDQFLNHPWMQQQPYSAEGQTPTDILEEGPQQDSEAELFKKKYRQRTTTSGQSTPTERRRILEPSMKEIYGVCLDISRGVEEKKLKKRAKKQPQTFANQIHNNTDSDDDDDDDSSSDNTSDSNDDSTSEPSTEDNAQTDLEIEALQDQLQQMMDVTPPAAVKRVKPRKQPNAPFELKMDHATLLEKRRKNLA</sequence>
<dbReference type="AlphaFoldDB" id="A0A163KCV7"/>
<proteinExistence type="predicted"/>